<dbReference type="SUPFAM" id="SSF51126">
    <property type="entry name" value="Pectin lyase-like"/>
    <property type="match status" value="1"/>
</dbReference>
<gene>
    <name evidence="3" type="ORF">SAMN02745111_00543</name>
</gene>
<dbReference type="STRING" id="39495.SAMN02745111_00543"/>
<evidence type="ECO:0000313" key="4">
    <source>
        <dbReference type="Proteomes" id="UP000190814"/>
    </source>
</evidence>
<dbReference type="RefSeq" id="WP_078765431.1">
    <property type="nucleotide sequence ID" value="NZ_FUXZ01000003.1"/>
</dbReference>
<organism evidence="3 4">
    <name type="scientific">Eubacterium uniforme</name>
    <dbReference type="NCBI Taxonomy" id="39495"/>
    <lineage>
        <taxon>Bacteria</taxon>
        <taxon>Bacillati</taxon>
        <taxon>Bacillota</taxon>
        <taxon>Clostridia</taxon>
        <taxon>Eubacteriales</taxon>
        <taxon>Eubacteriaceae</taxon>
        <taxon>Eubacterium</taxon>
    </lineage>
</organism>
<keyword evidence="2" id="KW-0732">Signal</keyword>
<dbReference type="Proteomes" id="UP000190814">
    <property type="component" value="Unassembled WGS sequence"/>
</dbReference>
<dbReference type="Gene3D" id="2.160.20.10">
    <property type="entry name" value="Single-stranded right-handed beta-helix, Pectin lyase-like"/>
    <property type="match status" value="1"/>
</dbReference>
<dbReference type="InterPro" id="IPR012334">
    <property type="entry name" value="Pectin_lyas_fold"/>
</dbReference>
<evidence type="ECO:0000256" key="1">
    <source>
        <dbReference type="SAM" id="MobiDB-lite"/>
    </source>
</evidence>
<name>A0A1T4V9U0_9FIRM</name>
<feature type="signal peptide" evidence="2">
    <location>
        <begin position="1"/>
        <end position="24"/>
    </location>
</feature>
<dbReference type="AlphaFoldDB" id="A0A1T4V9U0"/>
<sequence>MKNKKIIATCSLVACMAVTGVAFSTIKHFIGADSNTVTVEFKKTSEGKKDITAGLKKAIENASSGTKIVIPEGDYIITEGFVVDKGVTITGEGKVELNGQGVIAKTAGWKKPAADKVVTSKNYVPEYYVVNNSDDLFKKGNTDYDVFQVEASGVTIDNIQITGVYNDSTSVVPVGIRVCEGVKNTTIRNCKIHDMGCVYKKFSEDYNGHGIIVDGAEKASKSNVIINTVISNCELYNLYLGQSEALVLNGNVEGFDVVNNYVHDCDNIGIDIIGFEKNQNKDFDLARGTEEKYATVRNNVVINISSGSNTAYRADEDEDGTESCCAGGIYVDGGKYVDITNNYVENSDIGCELASEHYGLATSYVNLVNNTFVKNDELAGVSLGGCDKGNGGANNCTIAYNTIYNTSEACLNFQNDCYGSDNNINNNIIIAPKESKVFNIEAEGKVDFNIVLNNNLSNYKLPKSGSKNVTDSIEVEDYSNTDVILKTKTAIKDGGKNIYGSSVTRRNTDAKTVGEKESETQKATEKVEKESSTKENIETKPSVKETEKKTEKTSVKEETTKKEEKTTKKEEKTTKKEETSKKEESSQSVVETTGKKDDVVDNGGEITIPEAIISSSTSFYNLEERTKGMRIKYTKRKNKENWKHVDLTFSNLDLTKYSKVKIYVIPSRNGMNLGVTNMDEENPIFYRDHWTKEGKFTSTEEQVVTVDLNEDNIDGLYLYFDATKKDGASDAQRCYITKIEFE</sequence>
<dbReference type="InterPro" id="IPR011050">
    <property type="entry name" value="Pectin_lyase_fold/virulence"/>
</dbReference>
<dbReference type="OrthoDB" id="9795486at2"/>
<keyword evidence="4" id="KW-1185">Reference proteome</keyword>
<feature type="compositionally biased region" description="Basic and acidic residues" evidence="1">
    <location>
        <begin position="506"/>
        <end position="585"/>
    </location>
</feature>
<dbReference type="InterPro" id="IPR006626">
    <property type="entry name" value="PbH1"/>
</dbReference>
<dbReference type="EMBL" id="FUXZ01000003">
    <property type="protein sequence ID" value="SKA61735.1"/>
    <property type="molecule type" value="Genomic_DNA"/>
</dbReference>
<feature type="chain" id="PRO_5038740939" evidence="2">
    <location>
        <begin position="25"/>
        <end position="742"/>
    </location>
</feature>
<reference evidence="3 4" key="1">
    <citation type="submission" date="2017-02" db="EMBL/GenBank/DDBJ databases">
        <authorList>
            <person name="Peterson S.W."/>
        </authorList>
    </citation>
    <scope>NUCLEOTIDE SEQUENCE [LARGE SCALE GENOMIC DNA]</scope>
    <source>
        <strain evidence="3 4">ATCC 35992</strain>
    </source>
</reference>
<dbReference type="SMART" id="SM00710">
    <property type="entry name" value="PbH1"/>
    <property type="match status" value="8"/>
</dbReference>
<accession>A0A1T4V9U0</accession>
<feature type="region of interest" description="Disordered" evidence="1">
    <location>
        <begin position="495"/>
        <end position="602"/>
    </location>
</feature>
<proteinExistence type="predicted"/>
<protein>
    <submittedName>
        <fullName evidence="3">Uncharacterized protein</fullName>
    </submittedName>
</protein>
<evidence type="ECO:0000313" key="3">
    <source>
        <dbReference type="EMBL" id="SKA61735.1"/>
    </source>
</evidence>
<evidence type="ECO:0000256" key="2">
    <source>
        <dbReference type="SAM" id="SignalP"/>
    </source>
</evidence>